<dbReference type="Proteomes" id="UP000800094">
    <property type="component" value="Unassembled WGS sequence"/>
</dbReference>
<evidence type="ECO:0000313" key="3">
    <source>
        <dbReference type="Proteomes" id="UP000800094"/>
    </source>
</evidence>
<gene>
    <name evidence="2" type="ORF">BU26DRAFT_516034</name>
</gene>
<feature type="region of interest" description="Disordered" evidence="1">
    <location>
        <begin position="52"/>
        <end position="74"/>
    </location>
</feature>
<protein>
    <submittedName>
        <fullName evidence="2">Uncharacterized protein</fullName>
    </submittedName>
</protein>
<keyword evidence="3" id="KW-1185">Reference proteome</keyword>
<name>A0A6A6IT99_9PLEO</name>
<dbReference type="RefSeq" id="XP_033688735.1">
    <property type="nucleotide sequence ID" value="XM_033828228.1"/>
</dbReference>
<feature type="compositionally biased region" description="Polar residues" evidence="1">
    <location>
        <begin position="52"/>
        <end position="63"/>
    </location>
</feature>
<dbReference type="AlphaFoldDB" id="A0A6A6IT99"/>
<proteinExistence type="predicted"/>
<dbReference type="EMBL" id="ML987191">
    <property type="protein sequence ID" value="KAF2253731.1"/>
    <property type="molecule type" value="Genomic_DNA"/>
</dbReference>
<evidence type="ECO:0000256" key="1">
    <source>
        <dbReference type="SAM" id="MobiDB-lite"/>
    </source>
</evidence>
<reference evidence="2" key="1">
    <citation type="journal article" date="2020" name="Stud. Mycol.">
        <title>101 Dothideomycetes genomes: a test case for predicting lifestyles and emergence of pathogens.</title>
        <authorList>
            <person name="Haridas S."/>
            <person name="Albert R."/>
            <person name="Binder M."/>
            <person name="Bloem J."/>
            <person name="Labutti K."/>
            <person name="Salamov A."/>
            <person name="Andreopoulos B."/>
            <person name="Baker S."/>
            <person name="Barry K."/>
            <person name="Bills G."/>
            <person name="Bluhm B."/>
            <person name="Cannon C."/>
            <person name="Castanera R."/>
            <person name="Culley D."/>
            <person name="Daum C."/>
            <person name="Ezra D."/>
            <person name="Gonzalez J."/>
            <person name="Henrissat B."/>
            <person name="Kuo A."/>
            <person name="Liang C."/>
            <person name="Lipzen A."/>
            <person name="Lutzoni F."/>
            <person name="Magnuson J."/>
            <person name="Mondo S."/>
            <person name="Nolan M."/>
            <person name="Ohm R."/>
            <person name="Pangilinan J."/>
            <person name="Park H.-J."/>
            <person name="Ramirez L."/>
            <person name="Alfaro M."/>
            <person name="Sun H."/>
            <person name="Tritt A."/>
            <person name="Yoshinaga Y."/>
            <person name="Zwiers L.-H."/>
            <person name="Turgeon B."/>
            <person name="Goodwin S."/>
            <person name="Spatafora J."/>
            <person name="Crous P."/>
            <person name="Grigoriev I."/>
        </authorList>
    </citation>
    <scope>NUCLEOTIDE SEQUENCE</scope>
    <source>
        <strain evidence="2">CBS 122368</strain>
    </source>
</reference>
<evidence type="ECO:0000313" key="2">
    <source>
        <dbReference type="EMBL" id="KAF2253731.1"/>
    </source>
</evidence>
<sequence length="74" mass="7646">MSLITPLVAVAYVPDSSKPPQSCCKKANHSICSSVSPSRFPFLLSAHNAPTSLSAPATQSQSPNPLPSASARIP</sequence>
<accession>A0A6A6IT99</accession>
<dbReference type="GeneID" id="54581558"/>
<organism evidence="2 3">
    <name type="scientific">Trematosphaeria pertusa</name>
    <dbReference type="NCBI Taxonomy" id="390896"/>
    <lineage>
        <taxon>Eukaryota</taxon>
        <taxon>Fungi</taxon>
        <taxon>Dikarya</taxon>
        <taxon>Ascomycota</taxon>
        <taxon>Pezizomycotina</taxon>
        <taxon>Dothideomycetes</taxon>
        <taxon>Pleosporomycetidae</taxon>
        <taxon>Pleosporales</taxon>
        <taxon>Massarineae</taxon>
        <taxon>Trematosphaeriaceae</taxon>
        <taxon>Trematosphaeria</taxon>
    </lineage>
</organism>